<keyword evidence="2" id="KW-1133">Transmembrane helix</keyword>
<sequence>MQSSAAETHVVQSPAGEADQSRFARTVSAEVYRQGGQGKAVTVAASLDLSRGRVGRRDPDAGLGIEPRAGAGDAGQLRKPKGLPESDSQSSLPGSTKGDGKRSHWGAHRHISYHKHPLVVEVLRAAASSDTPYRRHAAYDYVRILPRVTAEDEPIIVILGKNMPYHQYELEISVRFLFFVMHVAALSQRQKYRLVYVHRQESSVSGPGLHWLLLAFRQMPRRATRLLSALVVVNANVLLYLSRWTILPFLNYRVWRKLRFGGVLDDLRLQDHPHIVPLLNMPKRRGRARPLSPQSISPPISATVQSPRTETGENDVAPEFIPETAPNHTESTSPQAVSATEQTAILVSAL</sequence>
<feature type="domain" description="CRAL-TRIO" evidence="3">
    <location>
        <begin position="153"/>
        <end position="267"/>
    </location>
</feature>
<keyword evidence="2" id="KW-0472">Membrane</keyword>
<name>A0A7J7IQ13_9RHOD</name>
<accession>A0A7J7IQ13</accession>
<dbReference type="OrthoDB" id="10445762at2759"/>
<feature type="compositionally biased region" description="Polar residues" evidence="1">
    <location>
        <begin position="326"/>
        <end position="340"/>
    </location>
</feature>
<dbReference type="Pfam" id="PF13716">
    <property type="entry name" value="CRAL_TRIO_2"/>
    <property type="match status" value="1"/>
</dbReference>
<feature type="region of interest" description="Disordered" evidence="1">
    <location>
        <begin position="1"/>
        <end position="104"/>
    </location>
</feature>
<dbReference type="InterPro" id="IPR036865">
    <property type="entry name" value="CRAL-TRIO_dom_sf"/>
</dbReference>
<feature type="compositionally biased region" description="Low complexity" evidence="1">
    <location>
        <begin position="290"/>
        <end position="301"/>
    </location>
</feature>
<dbReference type="Proteomes" id="UP000530660">
    <property type="component" value="Unassembled WGS sequence"/>
</dbReference>
<feature type="transmembrane region" description="Helical" evidence="2">
    <location>
        <begin position="226"/>
        <end position="250"/>
    </location>
</feature>
<evidence type="ECO:0000259" key="3">
    <source>
        <dbReference type="Pfam" id="PF13716"/>
    </source>
</evidence>
<reference evidence="4 5" key="1">
    <citation type="journal article" date="2020" name="J. Phycol.">
        <title>Comparative genome analysis reveals Cyanidiococcus gen. nov., a new extremophilic red algal genus sister to Cyanidioschyzon (Cyanidioschyzonaceae, Rhodophyta).</title>
        <authorList>
            <person name="Liu S.-L."/>
            <person name="Chiang Y.-R."/>
            <person name="Yoon H.S."/>
            <person name="Fu H.-Y."/>
        </authorList>
    </citation>
    <scope>NUCLEOTIDE SEQUENCE [LARGE SCALE GENOMIC DNA]</scope>
    <source>
        <strain evidence="4 5">THAL066</strain>
    </source>
</reference>
<dbReference type="EMBL" id="VWRR01000001">
    <property type="protein sequence ID" value="KAF6005108.1"/>
    <property type="molecule type" value="Genomic_DNA"/>
</dbReference>
<dbReference type="AlphaFoldDB" id="A0A7J7IQ13"/>
<dbReference type="InterPro" id="IPR001251">
    <property type="entry name" value="CRAL-TRIO_dom"/>
</dbReference>
<protein>
    <recommendedName>
        <fullName evidence="3">CRAL-TRIO domain-containing protein</fullName>
    </recommendedName>
</protein>
<dbReference type="Gene3D" id="3.40.525.10">
    <property type="entry name" value="CRAL-TRIO lipid binding domain"/>
    <property type="match status" value="1"/>
</dbReference>
<evidence type="ECO:0000313" key="5">
    <source>
        <dbReference type="Proteomes" id="UP000530660"/>
    </source>
</evidence>
<proteinExistence type="predicted"/>
<organism evidence="4 5">
    <name type="scientific">Cyanidiococcus yangmingshanensis</name>
    <dbReference type="NCBI Taxonomy" id="2690220"/>
    <lineage>
        <taxon>Eukaryota</taxon>
        <taxon>Rhodophyta</taxon>
        <taxon>Bangiophyceae</taxon>
        <taxon>Cyanidiales</taxon>
        <taxon>Cyanidiaceae</taxon>
        <taxon>Cyanidiococcus</taxon>
    </lineage>
</organism>
<comment type="caution">
    <text evidence="4">The sequence shown here is derived from an EMBL/GenBank/DDBJ whole genome shotgun (WGS) entry which is preliminary data.</text>
</comment>
<gene>
    <name evidence="4" type="ORF">F1559_000604</name>
</gene>
<keyword evidence="5" id="KW-1185">Reference proteome</keyword>
<evidence type="ECO:0000256" key="1">
    <source>
        <dbReference type="SAM" id="MobiDB-lite"/>
    </source>
</evidence>
<evidence type="ECO:0000313" key="4">
    <source>
        <dbReference type="EMBL" id="KAF6005108.1"/>
    </source>
</evidence>
<evidence type="ECO:0000256" key="2">
    <source>
        <dbReference type="SAM" id="Phobius"/>
    </source>
</evidence>
<keyword evidence="2" id="KW-0812">Transmembrane</keyword>
<feature type="region of interest" description="Disordered" evidence="1">
    <location>
        <begin position="285"/>
        <end position="340"/>
    </location>
</feature>